<dbReference type="HOGENOM" id="CLU_2420167_0_0_2"/>
<name>H6Q888_PYROT</name>
<dbReference type="Gene3D" id="1.10.10.10">
    <property type="entry name" value="Winged helix-like DNA-binding domain superfamily/Winged helix DNA-binding domain"/>
    <property type="match status" value="1"/>
</dbReference>
<dbReference type="InterPro" id="IPR036390">
    <property type="entry name" value="WH_DNA-bd_sf"/>
</dbReference>
<reference evidence="1 2" key="1">
    <citation type="journal article" date="2012" name="Stand. Genomic Sci.">
        <title>Complete genome sequence of Pyrobaculum oguniense.</title>
        <authorList>
            <person name="Bernick D.L."/>
            <person name="Karplus K."/>
            <person name="Lui L.M."/>
            <person name="Coker J.K."/>
            <person name="Murphy J.N."/>
            <person name="Chan P.P."/>
            <person name="Cozen A.E."/>
            <person name="Lowe T.M."/>
        </authorList>
    </citation>
    <scope>NUCLEOTIDE SEQUENCE [LARGE SCALE GENOMIC DNA]</scope>
    <source>
        <strain evidence="1 2">TE7</strain>
    </source>
</reference>
<proteinExistence type="predicted"/>
<dbReference type="KEGG" id="pog:Pogu_0791"/>
<accession>H6Q888</accession>
<sequence length="92" mass="11059">MDTNDLHKFLHFLNHVFNDSVMWRIIKTLSRSEGLTLRELARRSEVAPKTLYKYIDALQRKGVVEIYRPGPRVMIIKLSERYAWLRQYLNHT</sequence>
<evidence type="ECO:0000313" key="1">
    <source>
        <dbReference type="EMBL" id="AFA38818.1"/>
    </source>
</evidence>
<evidence type="ECO:0000313" key="2">
    <source>
        <dbReference type="Proteomes" id="UP000009062"/>
    </source>
</evidence>
<dbReference type="Proteomes" id="UP000009062">
    <property type="component" value="Chromosome"/>
</dbReference>
<dbReference type="Pfam" id="PF13412">
    <property type="entry name" value="HTH_24"/>
    <property type="match status" value="1"/>
</dbReference>
<dbReference type="SUPFAM" id="SSF46785">
    <property type="entry name" value="Winged helix' DNA-binding domain"/>
    <property type="match status" value="1"/>
</dbReference>
<dbReference type="AlphaFoldDB" id="H6Q888"/>
<protein>
    <submittedName>
        <fullName evidence="1">MarR family</fullName>
    </submittedName>
</protein>
<dbReference type="eggNOG" id="arCOG03423">
    <property type="taxonomic scope" value="Archaea"/>
</dbReference>
<dbReference type="STRING" id="698757.Pogu_0791"/>
<gene>
    <name evidence="1" type="ordered locus">Pogu_0791</name>
</gene>
<dbReference type="EMBL" id="CP003316">
    <property type="protein sequence ID" value="AFA38818.1"/>
    <property type="molecule type" value="Genomic_DNA"/>
</dbReference>
<dbReference type="InterPro" id="IPR036388">
    <property type="entry name" value="WH-like_DNA-bd_sf"/>
</dbReference>
<keyword evidence="2" id="KW-1185">Reference proteome</keyword>
<organism evidence="1 2">
    <name type="scientific">Pyrobaculum oguniense (strain DSM 13380 / JCM 10595 / TE7)</name>
    <dbReference type="NCBI Taxonomy" id="698757"/>
    <lineage>
        <taxon>Archaea</taxon>
        <taxon>Thermoproteota</taxon>
        <taxon>Thermoprotei</taxon>
        <taxon>Thermoproteales</taxon>
        <taxon>Thermoproteaceae</taxon>
        <taxon>Pyrobaculum</taxon>
    </lineage>
</organism>